<dbReference type="GO" id="GO:0005634">
    <property type="term" value="C:nucleus"/>
    <property type="evidence" value="ECO:0007669"/>
    <property type="project" value="TreeGrafter"/>
</dbReference>
<dbReference type="SMART" id="SM00355">
    <property type="entry name" value="ZnF_C2H2"/>
    <property type="match status" value="3"/>
</dbReference>
<feature type="domain" description="C2H2-type" evidence="3">
    <location>
        <begin position="195"/>
        <end position="222"/>
    </location>
</feature>
<sequence length="262" mass="29425">MGAWFVIALLLTLLCQPTVAASPPMDPALLTAPLESTYADPDGLLEAICDLCNISLEICFHGLPPVELAQPTRRQTFTPETFYGHPEWVLLGNPDPAPPQHTFAYNQNPSPLAHNTLQQFNDNATRVQHVTVQTHVEGTYTVGDRIAQVAAPRSPQRRHAPRENGWVCTNPGCKKTFNRACDFNRHQKKHNERPYKCSFCDQAFLYPKDRIRHERTHNQISSPQPTVFCKVAGCSNDTGFSRRDNLLRHHRNKHPGVPIPAA</sequence>
<evidence type="ECO:0000313" key="4">
    <source>
        <dbReference type="EMBL" id="KAF2260703.1"/>
    </source>
</evidence>
<gene>
    <name evidence="4" type="ORF">CC78DRAFT_385907</name>
</gene>
<evidence type="ECO:0000256" key="1">
    <source>
        <dbReference type="PROSITE-ProRule" id="PRU00042"/>
    </source>
</evidence>
<proteinExistence type="predicted"/>
<keyword evidence="1" id="KW-0479">Metal-binding</keyword>
<evidence type="ECO:0000313" key="5">
    <source>
        <dbReference type="Proteomes" id="UP000800093"/>
    </source>
</evidence>
<accession>A0A9P4K4G6</accession>
<dbReference type="Proteomes" id="UP000800093">
    <property type="component" value="Unassembled WGS sequence"/>
</dbReference>
<keyword evidence="1" id="KW-0862">Zinc</keyword>
<keyword evidence="2" id="KW-0732">Signal</keyword>
<dbReference type="SUPFAM" id="SSF57667">
    <property type="entry name" value="beta-beta-alpha zinc fingers"/>
    <property type="match status" value="1"/>
</dbReference>
<comment type="caution">
    <text evidence="4">The sequence shown here is derived from an EMBL/GenBank/DDBJ whole genome shotgun (WGS) entry which is preliminary data.</text>
</comment>
<dbReference type="Gene3D" id="3.30.160.60">
    <property type="entry name" value="Classic Zinc Finger"/>
    <property type="match status" value="2"/>
</dbReference>
<dbReference type="PROSITE" id="PS00028">
    <property type="entry name" value="ZINC_FINGER_C2H2_1"/>
    <property type="match status" value="2"/>
</dbReference>
<protein>
    <recommendedName>
        <fullName evidence="3">C2H2-type domain-containing protein</fullName>
    </recommendedName>
</protein>
<dbReference type="EMBL" id="ML986674">
    <property type="protein sequence ID" value="KAF2260703.1"/>
    <property type="molecule type" value="Genomic_DNA"/>
</dbReference>
<dbReference type="PANTHER" id="PTHR46179">
    <property type="entry name" value="ZINC FINGER PROTEIN"/>
    <property type="match status" value="1"/>
</dbReference>
<dbReference type="GO" id="GO:0008270">
    <property type="term" value="F:zinc ion binding"/>
    <property type="evidence" value="ECO:0007669"/>
    <property type="project" value="UniProtKB-KW"/>
</dbReference>
<keyword evidence="5" id="KW-1185">Reference proteome</keyword>
<dbReference type="Pfam" id="PF00096">
    <property type="entry name" value="zf-C2H2"/>
    <property type="match status" value="1"/>
</dbReference>
<name>A0A9P4K4G6_9PLEO</name>
<dbReference type="InterPro" id="IPR036236">
    <property type="entry name" value="Znf_C2H2_sf"/>
</dbReference>
<feature type="signal peptide" evidence="2">
    <location>
        <begin position="1"/>
        <end position="20"/>
    </location>
</feature>
<feature type="domain" description="C2H2-type" evidence="3">
    <location>
        <begin position="166"/>
        <end position="195"/>
    </location>
</feature>
<evidence type="ECO:0000259" key="3">
    <source>
        <dbReference type="PROSITE" id="PS50157"/>
    </source>
</evidence>
<reference evidence="5" key="1">
    <citation type="journal article" date="2020" name="Stud. Mycol.">
        <title>101 Dothideomycetes genomes: A test case for predicting lifestyles and emergence of pathogens.</title>
        <authorList>
            <person name="Haridas S."/>
            <person name="Albert R."/>
            <person name="Binder M."/>
            <person name="Bloem J."/>
            <person name="LaButti K."/>
            <person name="Salamov A."/>
            <person name="Andreopoulos B."/>
            <person name="Baker S."/>
            <person name="Barry K."/>
            <person name="Bills G."/>
            <person name="Bluhm B."/>
            <person name="Cannon C."/>
            <person name="Castanera R."/>
            <person name="Culley D."/>
            <person name="Daum C."/>
            <person name="Ezra D."/>
            <person name="Gonzalez J."/>
            <person name="Henrissat B."/>
            <person name="Kuo A."/>
            <person name="Liang C."/>
            <person name="Lipzen A."/>
            <person name="Lutzoni F."/>
            <person name="Magnuson J."/>
            <person name="Mondo S."/>
            <person name="Nolan M."/>
            <person name="Ohm R."/>
            <person name="Pangilinan J."/>
            <person name="Park H.-J."/>
            <person name="Ramirez L."/>
            <person name="Alfaro M."/>
            <person name="Sun H."/>
            <person name="Tritt A."/>
            <person name="Yoshinaga Y."/>
            <person name="Zwiers L.-H."/>
            <person name="Turgeon B."/>
            <person name="Goodwin S."/>
            <person name="Spatafora J."/>
            <person name="Crous P."/>
            <person name="Grigoriev I."/>
        </authorList>
    </citation>
    <scope>NUCLEOTIDE SEQUENCE [LARGE SCALE GENOMIC DNA]</scope>
    <source>
        <strain evidence="5">CBS 304.66</strain>
    </source>
</reference>
<keyword evidence="1" id="KW-0863">Zinc-finger</keyword>
<organism evidence="4 5">
    <name type="scientific">Lojkania enalia</name>
    <dbReference type="NCBI Taxonomy" id="147567"/>
    <lineage>
        <taxon>Eukaryota</taxon>
        <taxon>Fungi</taxon>
        <taxon>Dikarya</taxon>
        <taxon>Ascomycota</taxon>
        <taxon>Pezizomycotina</taxon>
        <taxon>Dothideomycetes</taxon>
        <taxon>Pleosporomycetidae</taxon>
        <taxon>Pleosporales</taxon>
        <taxon>Pleosporales incertae sedis</taxon>
        <taxon>Lojkania</taxon>
    </lineage>
</organism>
<feature type="chain" id="PRO_5040491474" description="C2H2-type domain-containing protein" evidence="2">
    <location>
        <begin position="21"/>
        <end position="262"/>
    </location>
</feature>
<dbReference type="AlphaFoldDB" id="A0A9P4K4G6"/>
<dbReference type="PANTHER" id="PTHR46179:SF24">
    <property type="entry name" value="C2H2-TYPE DOMAIN-CONTAINING PROTEIN"/>
    <property type="match status" value="1"/>
</dbReference>
<dbReference type="PROSITE" id="PS50157">
    <property type="entry name" value="ZINC_FINGER_C2H2_2"/>
    <property type="match status" value="2"/>
</dbReference>
<dbReference type="OrthoDB" id="8922241at2759"/>
<dbReference type="InterPro" id="IPR013087">
    <property type="entry name" value="Znf_C2H2_type"/>
</dbReference>
<dbReference type="InterPro" id="IPR051061">
    <property type="entry name" value="Zinc_finger_trans_reg"/>
</dbReference>
<dbReference type="GO" id="GO:0006357">
    <property type="term" value="P:regulation of transcription by RNA polymerase II"/>
    <property type="evidence" value="ECO:0007669"/>
    <property type="project" value="TreeGrafter"/>
</dbReference>
<evidence type="ECO:0000256" key="2">
    <source>
        <dbReference type="SAM" id="SignalP"/>
    </source>
</evidence>